<dbReference type="AlphaFoldDB" id="A0A316UL04"/>
<feature type="region of interest" description="Disordered" evidence="1">
    <location>
        <begin position="47"/>
        <end position="95"/>
    </location>
</feature>
<dbReference type="GeneID" id="37031492"/>
<feature type="compositionally biased region" description="Gly residues" evidence="1">
    <location>
        <begin position="23"/>
        <end position="32"/>
    </location>
</feature>
<organism evidence="2 3">
    <name type="scientific">Jaminaea rosea</name>
    <dbReference type="NCBI Taxonomy" id="1569628"/>
    <lineage>
        <taxon>Eukaryota</taxon>
        <taxon>Fungi</taxon>
        <taxon>Dikarya</taxon>
        <taxon>Basidiomycota</taxon>
        <taxon>Ustilaginomycotina</taxon>
        <taxon>Exobasidiomycetes</taxon>
        <taxon>Microstromatales</taxon>
        <taxon>Microstromatales incertae sedis</taxon>
        <taxon>Jaminaea</taxon>
    </lineage>
</organism>
<dbReference type="OrthoDB" id="41266at2759"/>
<reference evidence="2 3" key="1">
    <citation type="journal article" date="2018" name="Mol. Biol. Evol.">
        <title>Broad Genomic Sampling Reveals a Smut Pathogenic Ancestry of the Fungal Clade Ustilaginomycotina.</title>
        <authorList>
            <person name="Kijpornyongpan T."/>
            <person name="Mondo S.J."/>
            <person name="Barry K."/>
            <person name="Sandor L."/>
            <person name="Lee J."/>
            <person name="Lipzen A."/>
            <person name="Pangilinan J."/>
            <person name="LaButti K."/>
            <person name="Hainaut M."/>
            <person name="Henrissat B."/>
            <person name="Grigoriev I.V."/>
            <person name="Spatafora J.W."/>
            <person name="Aime M.C."/>
        </authorList>
    </citation>
    <scope>NUCLEOTIDE SEQUENCE [LARGE SCALE GENOMIC DNA]</scope>
    <source>
        <strain evidence="2 3">MCA 5214</strain>
    </source>
</reference>
<name>A0A316UL04_9BASI</name>
<sequence length="156" mass="15717">MGLGRGAAGGQRRAKVGGMSEVVGGGSAQGSGGFFGAIKSLLGLSGSKSAASSAKPGLDEEDDDEDAESADYVDWSWSERNATSPDSGGSGATSFSLDRLDADVVSGGKASFAVACLGKERGWAMSALQDEKAAEGSEEGFQGLKTVREWLADSAV</sequence>
<dbReference type="RefSeq" id="XP_025360568.1">
    <property type="nucleotide sequence ID" value="XM_025509669.1"/>
</dbReference>
<dbReference type="EMBL" id="KZ819673">
    <property type="protein sequence ID" value="PWN25956.1"/>
    <property type="molecule type" value="Genomic_DNA"/>
</dbReference>
<proteinExistence type="predicted"/>
<feature type="compositionally biased region" description="Low complexity" evidence="1">
    <location>
        <begin position="47"/>
        <end position="56"/>
    </location>
</feature>
<feature type="compositionally biased region" description="Polar residues" evidence="1">
    <location>
        <begin position="78"/>
        <end position="95"/>
    </location>
</feature>
<keyword evidence="3" id="KW-1185">Reference proteome</keyword>
<accession>A0A316UL04</accession>
<gene>
    <name evidence="2" type="ORF">BDZ90DRAFT_54728</name>
</gene>
<evidence type="ECO:0000256" key="1">
    <source>
        <dbReference type="SAM" id="MobiDB-lite"/>
    </source>
</evidence>
<protein>
    <submittedName>
        <fullName evidence="2">Uncharacterized protein</fullName>
    </submittedName>
</protein>
<evidence type="ECO:0000313" key="2">
    <source>
        <dbReference type="EMBL" id="PWN25956.1"/>
    </source>
</evidence>
<feature type="region of interest" description="Disordered" evidence="1">
    <location>
        <begin position="1"/>
        <end position="32"/>
    </location>
</feature>
<feature type="compositionally biased region" description="Acidic residues" evidence="1">
    <location>
        <begin position="59"/>
        <end position="71"/>
    </location>
</feature>
<dbReference type="STRING" id="1569628.A0A316UL04"/>
<evidence type="ECO:0000313" key="3">
    <source>
        <dbReference type="Proteomes" id="UP000245884"/>
    </source>
</evidence>
<dbReference type="Proteomes" id="UP000245884">
    <property type="component" value="Unassembled WGS sequence"/>
</dbReference>